<dbReference type="InterPro" id="IPR008768">
    <property type="entry name" value="Gp9-like"/>
</dbReference>
<keyword evidence="2" id="KW-1185">Reference proteome</keyword>
<protein>
    <submittedName>
        <fullName evidence="1">Uncharacterized protein</fullName>
    </submittedName>
</protein>
<dbReference type="EMBL" id="CP051775">
    <property type="protein sequence ID" value="QJE74555.1"/>
    <property type="molecule type" value="Genomic_DNA"/>
</dbReference>
<proteinExistence type="predicted"/>
<dbReference type="KEGG" id="acru:HHL28_17125"/>
<sequence>MPEKFWDPATGQVRVEALLKSYLELEKRLGAPADPTADAGKLRKALGVPDSPDGYCIDCAHGMFGPDMEVNAKLHAAGFAPAQAQLVYDLAAERLLPLVRELAAEFEAERELERLVAQFGGPDKWRETARQILAWAGRNLPAAAVEALAGTADGVMALYRMMQGAEPLALGSGEREAASEADLHRLVGDPRYWRDRDPAFVAKVTEGFRRAYGG</sequence>
<dbReference type="Proteomes" id="UP000501891">
    <property type="component" value="Chromosome"/>
</dbReference>
<evidence type="ECO:0000313" key="1">
    <source>
        <dbReference type="EMBL" id="QJE74555.1"/>
    </source>
</evidence>
<name>A0A858RAR6_9PROT</name>
<organism evidence="1 2">
    <name type="scientific">Aerophototrophica crusticola</name>
    <dbReference type="NCBI Taxonomy" id="1709002"/>
    <lineage>
        <taxon>Bacteria</taxon>
        <taxon>Pseudomonadati</taxon>
        <taxon>Pseudomonadota</taxon>
        <taxon>Alphaproteobacteria</taxon>
        <taxon>Rhodospirillales</taxon>
        <taxon>Rhodospirillaceae</taxon>
        <taxon>Aerophototrophica</taxon>
    </lineage>
</organism>
<reference evidence="1" key="1">
    <citation type="submission" date="2020-04" db="EMBL/GenBank/DDBJ databases">
        <title>A desert anoxygenic phototrophic bacterium fixes CO2 using RubisCO under aerobic conditions.</title>
        <authorList>
            <person name="Tang K."/>
        </authorList>
    </citation>
    <scope>NUCLEOTIDE SEQUENCE [LARGE SCALE GENOMIC DNA]</scope>
    <source>
        <strain evidence="1">MIMtkB3</strain>
    </source>
</reference>
<evidence type="ECO:0000313" key="2">
    <source>
        <dbReference type="Proteomes" id="UP000501891"/>
    </source>
</evidence>
<dbReference type="Pfam" id="PF05396">
    <property type="entry name" value="Phage_T7_Capsid"/>
    <property type="match status" value="1"/>
</dbReference>
<accession>A0A858RAR6</accession>
<dbReference type="AlphaFoldDB" id="A0A858RAR6"/>
<gene>
    <name evidence="1" type="ORF">HHL28_17125</name>
</gene>